<feature type="compositionally biased region" description="Polar residues" evidence="1">
    <location>
        <begin position="141"/>
        <end position="150"/>
    </location>
</feature>
<dbReference type="AlphaFoldDB" id="A0AAJ6UCP6"/>
<feature type="compositionally biased region" description="Low complexity" evidence="1">
    <location>
        <begin position="1"/>
        <end position="22"/>
    </location>
</feature>
<dbReference type="Proteomes" id="UP000694918">
    <property type="component" value="Unplaced"/>
</dbReference>
<feature type="region of interest" description="Disordered" evidence="1">
    <location>
        <begin position="1"/>
        <end position="157"/>
    </location>
</feature>
<name>A0AAJ6UCP6_POPEU</name>
<gene>
    <name evidence="3" type="primary">LOC105127795</name>
</gene>
<accession>A0AAJ6UCP6</accession>
<sequence>MRGPAVPPSGGFPSPGSLSGSTVPPPPGVRPSPFASSSPLSSGPVNALSALPNEAVSNGMSLASGSMLRGPRFPPVSSTPPPRMGSPPIVSAPPPPQAPPVSSMQSRQPFSAGGPGGLPQFLAGSQGVPPPPGPPFGAHTRSLQPQQHLQSLERLHI</sequence>
<feature type="compositionally biased region" description="Polar residues" evidence="1">
    <location>
        <begin position="55"/>
        <end position="64"/>
    </location>
</feature>
<keyword evidence="2" id="KW-1185">Reference proteome</keyword>
<dbReference type="GeneID" id="105127795"/>
<proteinExistence type="predicted"/>
<dbReference type="KEGG" id="peu:105127795"/>
<feature type="compositionally biased region" description="Pro residues" evidence="1">
    <location>
        <begin position="72"/>
        <end position="99"/>
    </location>
</feature>
<feature type="compositionally biased region" description="Low complexity" evidence="1">
    <location>
        <begin position="31"/>
        <end position="44"/>
    </location>
</feature>
<evidence type="ECO:0000256" key="1">
    <source>
        <dbReference type="SAM" id="MobiDB-lite"/>
    </source>
</evidence>
<protein>
    <submittedName>
        <fullName evidence="3">U1 small nuclear ribonucleoprotein C-like</fullName>
    </submittedName>
</protein>
<evidence type="ECO:0000313" key="2">
    <source>
        <dbReference type="Proteomes" id="UP000694918"/>
    </source>
</evidence>
<evidence type="ECO:0000313" key="3">
    <source>
        <dbReference type="RefSeq" id="XP_011027517.1"/>
    </source>
</evidence>
<organism evidence="2 3">
    <name type="scientific">Populus euphratica</name>
    <name type="common">Euphrates poplar</name>
    <dbReference type="NCBI Taxonomy" id="75702"/>
    <lineage>
        <taxon>Eukaryota</taxon>
        <taxon>Viridiplantae</taxon>
        <taxon>Streptophyta</taxon>
        <taxon>Embryophyta</taxon>
        <taxon>Tracheophyta</taxon>
        <taxon>Spermatophyta</taxon>
        <taxon>Magnoliopsida</taxon>
        <taxon>eudicotyledons</taxon>
        <taxon>Gunneridae</taxon>
        <taxon>Pentapetalae</taxon>
        <taxon>rosids</taxon>
        <taxon>fabids</taxon>
        <taxon>Malpighiales</taxon>
        <taxon>Salicaceae</taxon>
        <taxon>Saliceae</taxon>
        <taxon>Populus</taxon>
    </lineage>
</organism>
<reference evidence="3" key="1">
    <citation type="submission" date="2025-08" db="UniProtKB">
        <authorList>
            <consortium name="RefSeq"/>
        </authorList>
    </citation>
    <scope>IDENTIFICATION</scope>
</reference>
<dbReference type="RefSeq" id="XP_011027517.1">
    <property type="nucleotide sequence ID" value="XM_011029215.1"/>
</dbReference>